<keyword evidence="3" id="KW-0862">Zinc</keyword>
<protein>
    <recommendedName>
        <fullName evidence="6">DNA-directed RNA polymerase subunit N</fullName>
    </recommendedName>
</protein>
<keyword evidence="2" id="KW-0479">Metal-binding</keyword>
<evidence type="ECO:0000256" key="3">
    <source>
        <dbReference type="ARBA" id="ARBA00022833"/>
    </source>
</evidence>
<dbReference type="SUPFAM" id="SSF46924">
    <property type="entry name" value="RNA polymerase subunit RPB10"/>
    <property type="match status" value="1"/>
</dbReference>
<sequence length="77" mass="9249">MIIPIRCMGCGNMIADKWRYYQSELKKMKGTTTQERYYFDGNEIPVTPEKKIMDTLKLRRPCCRKHFLTQIDLMEKI</sequence>
<dbReference type="Gene3D" id="1.10.10.60">
    <property type="entry name" value="Homeodomain-like"/>
    <property type="match status" value="1"/>
</dbReference>
<evidence type="ECO:0008006" key="6">
    <source>
        <dbReference type="Google" id="ProtNLM"/>
    </source>
</evidence>
<dbReference type="GO" id="GO:0003677">
    <property type="term" value="F:DNA binding"/>
    <property type="evidence" value="ECO:0007669"/>
    <property type="project" value="InterPro"/>
</dbReference>
<organism evidence="5">
    <name type="scientific">viral metagenome</name>
    <dbReference type="NCBI Taxonomy" id="1070528"/>
    <lineage>
        <taxon>unclassified sequences</taxon>
        <taxon>metagenomes</taxon>
        <taxon>organismal metagenomes</taxon>
    </lineage>
</organism>
<dbReference type="GO" id="GO:0008270">
    <property type="term" value="F:zinc ion binding"/>
    <property type="evidence" value="ECO:0007669"/>
    <property type="project" value="TreeGrafter"/>
</dbReference>
<keyword evidence="4" id="KW-0804">Transcription</keyword>
<accession>A0A6C0IDV3</accession>
<dbReference type="PANTHER" id="PTHR23431">
    <property type="entry name" value="DNA-DIRECTED RNA POLYMERASES I, II, AND III SUBUNIT RPABC5 FAMILY MEMBER"/>
    <property type="match status" value="1"/>
</dbReference>
<dbReference type="InterPro" id="IPR000268">
    <property type="entry name" value="RPABC5/Rpb10"/>
</dbReference>
<evidence type="ECO:0000256" key="1">
    <source>
        <dbReference type="ARBA" id="ARBA00022478"/>
    </source>
</evidence>
<dbReference type="GO" id="GO:0006351">
    <property type="term" value="P:DNA-templated transcription"/>
    <property type="evidence" value="ECO:0007669"/>
    <property type="project" value="InterPro"/>
</dbReference>
<evidence type="ECO:0000256" key="4">
    <source>
        <dbReference type="ARBA" id="ARBA00023163"/>
    </source>
</evidence>
<evidence type="ECO:0000256" key="2">
    <source>
        <dbReference type="ARBA" id="ARBA00022723"/>
    </source>
</evidence>
<dbReference type="InterPro" id="IPR023580">
    <property type="entry name" value="RNA_pol_su_RPB10"/>
</dbReference>
<proteinExistence type="predicted"/>
<keyword evidence="1" id="KW-0240">DNA-directed RNA polymerase</keyword>
<dbReference type="AlphaFoldDB" id="A0A6C0IDV3"/>
<dbReference type="GO" id="GO:0003899">
    <property type="term" value="F:DNA-directed RNA polymerase activity"/>
    <property type="evidence" value="ECO:0007669"/>
    <property type="project" value="InterPro"/>
</dbReference>
<dbReference type="PANTHER" id="PTHR23431:SF3">
    <property type="entry name" value="DNA-DIRECTED RNA POLYMERASES I, II, AND III SUBUNIT RPABC5"/>
    <property type="match status" value="1"/>
</dbReference>
<reference evidence="5" key="1">
    <citation type="journal article" date="2020" name="Nature">
        <title>Giant virus diversity and host interactions through global metagenomics.</title>
        <authorList>
            <person name="Schulz F."/>
            <person name="Roux S."/>
            <person name="Paez-Espino D."/>
            <person name="Jungbluth S."/>
            <person name="Walsh D.A."/>
            <person name="Denef V.J."/>
            <person name="McMahon K.D."/>
            <person name="Konstantinidis K.T."/>
            <person name="Eloe-Fadrosh E.A."/>
            <person name="Kyrpides N.C."/>
            <person name="Woyke T."/>
        </authorList>
    </citation>
    <scope>NUCLEOTIDE SEQUENCE</scope>
    <source>
        <strain evidence="5">GVMAG-M-3300023184-77</strain>
    </source>
</reference>
<evidence type="ECO:0000313" key="5">
    <source>
        <dbReference type="EMBL" id="QHT91254.1"/>
    </source>
</evidence>
<name>A0A6C0IDV3_9ZZZZ</name>
<dbReference type="Pfam" id="PF01194">
    <property type="entry name" value="RNA_pol_N"/>
    <property type="match status" value="1"/>
</dbReference>
<dbReference type="EMBL" id="MN740165">
    <property type="protein sequence ID" value="QHT91254.1"/>
    <property type="molecule type" value="Genomic_DNA"/>
</dbReference>
<dbReference type="GO" id="GO:0000428">
    <property type="term" value="C:DNA-directed RNA polymerase complex"/>
    <property type="evidence" value="ECO:0007669"/>
    <property type="project" value="UniProtKB-KW"/>
</dbReference>